<proteinExistence type="inferred from homology"/>
<comment type="subcellular location">
    <subcellularLocation>
        <location evidence="5">Cytoplasm</location>
    </subcellularLocation>
</comment>
<accession>N6V188</accession>
<evidence type="ECO:0000256" key="5">
    <source>
        <dbReference type="HAMAP-Rule" id="MF_01686"/>
    </source>
</evidence>
<dbReference type="GO" id="GO:0032259">
    <property type="term" value="P:methylation"/>
    <property type="evidence" value="ECO:0007669"/>
    <property type="project" value="UniProtKB-KW"/>
</dbReference>
<evidence type="ECO:0000313" key="8">
    <source>
        <dbReference type="Proteomes" id="UP000053695"/>
    </source>
</evidence>
<comment type="function">
    <text evidence="5">May catalyze the biosynthesis of dTMP using an unknown cosubstrate.</text>
</comment>
<dbReference type="GO" id="GO:0004799">
    <property type="term" value="F:thymidylate synthase activity"/>
    <property type="evidence" value="ECO:0007669"/>
    <property type="project" value="UniProtKB-UniRule"/>
</dbReference>
<evidence type="ECO:0000313" key="7">
    <source>
        <dbReference type="EMBL" id="ENN96043.1"/>
    </source>
</evidence>
<dbReference type="NCBIfam" id="TIGR03283">
    <property type="entry name" value="thy_syn_methano"/>
    <property type="match status" value="1"/>
</dbReference>
<dbReference type="Proteomes" id="UP000053695">
    <property type="component" value="Unassembled WGS sequence"/>
</dbReference>
<keyword evidence="4 5" id="KW-0545">Nucleotide biosynthesis</keyword>
<evidence type="ECO:0000256" key="3">
    <source>
        <dbReference type="ARBA" id="ARBA00022679"/>
    </source>
</evidence>
<name>N6V188_9EURY</name>
<dbReference type="SUPFAM" id="SSF55831">
    <property type="entry name" value="Thymidylate synthase/dCMP hydroxymethylase"/>
    <property type="match status" value="1"/>
</dbReference>
<dbReference type="PANTHER" id="PTHR11548:SF1">
    <property type="entry name" value="THYMIDYLATE SYNTHASE 1"/>
    <property type="match status" value="1"/>
</dbReference>
<protein>
    <recommendedName>
        <fullName evidence="5">Putative thymidylate synthase</fullName>
        <shortName evidence="5">TS</shortName>
        <shortName evidence="5">TSase</shortName>
        <ecNumber evidence="5">2.1.1.-</ecNumber>
    </recommendedName>
</protein>
<comment type="caution">
    <text evidence="7">The sequence shown here is derived from an EMBL/GenBank/DDBJ whole genome shotgun (WGS) entry which is preliminary data.</text>
</comment>
<dbReference type="CDD" id="cd00351">
    <property type="entry name" value="TS_Pyrimidine_HMase"/>
    <property type="match status" value="1"/>
</dbReference>
<dbReference type="HAMAP" id="MF_01686">
    <property type="entry name" value="Thymidy_synth_arch"/>
    <property type="match status" value="1"/>
</dbReference>
<gene>
    <name evidence="5 7" type="primary">thyA</name>
    <name evidence="7" type="ORF">J422_04198</name>
</gene>
<dbReference type="UniPathway" id="UPA00575"/>
<dbReference type="PANTHER" id="PTHR11548">
    <property type="entry name" value="THYMIDYLATE SYNTHASE 1"/>
    <property type="match status" value="1"/>
</dbReference>
<feature type="active site" evidence="5">
    <location>
        <position position="135"/>
    </location>
</feature>
<comment type="subunit">
    <text evidence="5">Monomer.</text>
</comment>
<dbReference type="InterPro" id="IPR045097">
    <property type="entry name" value="Thymidate_synth/dCMP_Mease"/>
</dbReference>
<dbReference type="GO" id="GO:0005829">
    <property type="term" value="C:cytosol"/>
    <property type="evidence" value="ECO:0007669"/>
    <property type="project" value="TreeGrafter"/>
</dbReference>
<evidence type="ECO:0000256" key="4">
    <source>
        <dbReference type="ARBA" id="ARBA00022727"/>
    </source>
</evidence>
<dbReference type="EMBL" id="APMM01000028">
    <property type="protein sequence ID" value="ENN96043.1"/>
    <property type="molecule type" value="Genomic_DNA"/>
</dbReference>
<dbReference type="Gene3D" id="3.30.572.10">
    <property type="entry name" value="Thymidylate synthase/dCMP hydroxymethylase domain"/>
    <property type="match status" value="1"/>
</dbReference>
<evidence type="ECO:0000256" key="2">
    <source>
        <dbReference type="ARBA" id="ARBA00022603"/>
    </source>
</evidence>
<keyword evidence="8" id="KW-1185">Reference proteome</keyword>
<reference evidence="7 8" key="1">
    <citation type="journal article" date="2013" name="Genome Announc.">
        <title>Draft Genome Sequence of a Highly Flagellated, Fast-Swimming Archaeon, Methanocaldococcus villosus Strain KIN24-T80 (DSM 22612).</title>
        <authorList>
            <person name="Thennarasu S."/>
            <person name="Polireddy D."/>
            <person name="Antony A."/>
            <person name="Yada M.R."/>
            <person name="Algarawi S."/>
            <person name="Sivakumar N."/>
        </authorList>
    </citation>
    <scope>NUCLEOTIDE SEQUENCE [LARGE SCALE GENOMIC DNA]</scope>
    <source>
        <strain evidence="7 8">KIN24-T80</strain>
    </source>
</reference>
<dbReference type="InterPro" id="IPR023451">
    <property type="entry name" value="Thymidate_synth/dCMP_Mease_dom"/>
</dbReference>
<dbReference type="Pfam" id="PF00303">
    <property type="entry name" value="Thymidylat_synt"/>
    <property type="match status" value="1"/>
</dbReference>
<dbReference type="STRING" id="1069083.GCA_000371805_00682"/>
<dbReference type="EC" id="2.1.1.-" evidence="5"/>
<dbReference type="InterPro" id="IPR014620">
    <property type="entry name" value="Thymidylate_synthase_arc"/>
</dbReference>
<dbReference type="PIRSF" id="PIRSF036752">
    <property type="entry name" value="TSase_MJ051"/>
    <property type="match status" value="1"/>
</dbReference>
<dbReference type="GO" id="GO:0006231">
    <property type="term" value="P:dTMP biosynthetic process"/>
    <property type="evidence" value="ECO:0007669"/>
    <property type="project" value="UniProtKB-UniRule"/>
</dbReference>
<organism evidence="7 8">
    <name type="scientific">Methanocaldococcus villosus KIN24-T80</name>
    <dbReference type="NCBI Taxonomy" id="1069083"/>
    <lineage>
        <taxon>Archaea</taxon>
        <taxon>Methanobacteriati</taxon>
        <taxon>Methanobacteriota</taxon>
        <taxon>Methanomada group</taxon>
        <taxon>Methanococci</taxon>
        <taxon>Methanococcales</taxon>
        <taxon>Methanocaldococcaceae</taxon>
        <taxon>Methanocaldococcus</taxon>
    </lineage>
</organism>
<keyword evidence="3 5" id="KW-0808">Transferase</keyword>
<sequence>MIIKKPSVAAAYEELVHAILKHGREVITEDGQKCKELMNVLVEITNPAIKRVSPKYPFGKEAIDKYINNLLYGSNNDFVYDYHERIFKYPSYDRKVVNNQIDYVINKLKNAGTSRRAVISLWQPFIDQENKDVPCLNYINFQKREDSLYMTVVFRSNDILLAFHANALALIRLGELVAEKIGGRLKSYNHFICNAHIYVERDRDYLERW</sequence>
<dbReference type="GO" id="GO:0006235">
    <property type="term" value="P:dTTP biosynthetic process"/>
    <property type="evidence" value="ECO:0007669"/>
    <property type="project" value="UniProtKB-UniRule"/>
</dbReference>
<comment type="similarity">
    <text evidence="5">Belongs to the thymidylate synthase family. Archaeal-type ThyA subfamily.</text>
</comment>
<dbReference type="PATRIC" id="fig|1069083.5.peg.821"/>
<dbReference type="AlphaFoldDB" id="N6V188"/>
<evidence type="ECO:0000259" key="6">
    <source>
        <dbReference type="Pfam" id="PF00303"/>
    </source>
</evidence>
<dbReference type="InterPro" id="IPR036926">
    <property type="entry name" value="Thymidate_synth/dCMP_Mease_sf"/>
</dbReference>
<dbReference type="RefSeq" id="WP_004591714.1">
    <property type="nucleotide sequence ID" value="NZ_APMM01000028.1"/>
</dbReference>
<evidence type="ECO:0000256" key="1">
    <source>
        <dbReference type="ARBA" id="ARBA00022490"/>
    </source>
</evidence>
<feature type="domain" description="Thymidylate synthase/dCMP hydroxymethylase" evidence="6">
    <location>
        <begin position="79"/>
        <end position="200"/>
    </location>
</feature>
<keyword evidence="2 5" id="KW-0489">Methyltransferase</keyword>
<keyword evidence="1 5" id="KW-0963">Cytoplasm</keyword>
<comment type="pathway">
    <text evidence="5">Pyrimidine metabolism; dTTP biosynthesis.</text>
</comment>
<dbReference type="OrthoDB" id="50118at2157"/>